<feature type="signal peptide" evidence="1">
    <location>
        <begin position="1"/>
        <end position="18"/>
    </location>
</feature>
<evidence type="ECO:0000313" key="3">
    <source>
        <dbReference type="Proteomes" id="UP000663297"/>
    </source>
</evidence>
<dbReference type="Proteomes" id="UP000663297">
    <property type="component" value="Chromosome 2"/>
</dbReference>
<sequence length="313" mass="35646">MQLAINALLCLVAFSVLSNIIQFRRTVNQLARKLRIVTHSFRYETIPTKPNESALQSVPLPALHGGIFTRPVIRDGVESQFDDNSWQGLAYHDFRSTLLAKGRAMRTFPCVYATMGFRSGDHRFVFLESDNPSEPRNVRKVATALAEYLRISTSLGPNTSLVIIGAPSEKERTVEEYNHTFWDMLRGLRICDPKAWPKDIPQDTEDAKWTFCFSGQPIFPVMLTPAHQERWSRHMSVPLIALQPKWVLDNLLQTPEKRKSAQSKVRGLLQKYDTIGISPDLTDYGTTGTSEIRQLCLQDKNESVQCPYRNFDS</sequence>
<organism evidence="2 3">
    <name type="scientific">Fusarium culmorum</name>
    <dbReference type="NCBI Taxonomy" id="5516"/>
    <lineage>
        <taxon>Eukaryota</taxon>
        <taxon>Fungi</taxon>
        <taxon>Dikarya</taxon>
        <taxon>Ascomycota</taxon>
        <taxon>Pezizomycotina</taxon>
        <taxon>Sordariomycetes</taxon>
        <taxon>Hypocreomycetidae</taxon>
        <taxon>Hypocreales</taxon>
        <taxon>Nectriaceae</taxon>
        <taxon>Fusarium</taxon>
    </lineage>
</organism>
<proteinExistence type="predicted"/>
<keyword evidence="1" id="KW-0732">Signal</keyword>
<reference evidence="2" key="1">
    <citation type="submission" date="2020-11" db="EMBL/GenBank/DDBJ databases">
        <title>The chromosome-scale genome resource for two endophytic Fusarium species: F. culmorum and F. pseudograminearum.</title>
        <authorList>
            <person name="Yuan Z."/>
        </authorList>
    </citation>
    <scope>NUCLEOTIDE SEQUENCE</scope>
    <source>
        <strain evidence="2">Class2-1B</strain>
    </source>
</reference>
<gene>
    <name evidence="2" type="ORF">HYE67_005387</name>
</gene>
<feature type="chain" id="PRO_5030588161" evidence="1">
    <location>
        <begin position="19"/>
        <end position="313"/>
    </location>
</feature>
<evidence type="ECO:0000313" key="2">
    <source>
        <dbReference type="EMBL" id="QPC63156.1"/>
    </source>
</evidence>
<dbReference type="PANTHER" id="PTHR40045">
    <property type="entry name" value="YCGG FAMILY PROTEIN"/>
    <property type="match status" value="1"/>
</dbReference>
<dbReference type="InterPro" id="IPR014988">
    <property type="entry name" value="Uncharacterised_YqcI/YcgG"/>
</dbReference>
<dbReference type="EMBL" id="CP064748">
    <property type="protein sequence ID" value="QPC63156.1"/>
    <property type="molecule type" value="Genomic_DNA"/>
</dbReference>
<name>A0A7S8D779_FUSCU</name>
<protein>
    <submittedName>
        <fullName evidence="2">Uncharacterized protein</fullName>
    </submittedName>
</protein>
<accession>A0A7S8D779</accession>
<dbReference type="AlphaFoldDB" id="A0A7S8D779"/>
<dbReference type="Pfam" id="PF08892">
    <property type="entry name" value="YqcI_YcgG"/>
    <property type="match status" value="1"/>
</dbReference>
<dbReference type="PANTHER" id="PTHR40045:SF1">
    <property type="entry name" value="YQCI_YCGG FAMILY PROTEIN"/>
    <property type="match status" value="1"/>
</dbReference>
<evidence type="ECO:0000256" key="1">
    <source>
        <dbReference type="SAM" id="SignalP"/>
    </source>
</evidence>